<evidence type="ECO:0000313" key="2">
    <source>
        <dbReference type="Proteomes" id="UP001553843"/>
    </source>
</evidence>
<name>A0ABV3LPR3_9ACTN</name>
<gene>
    <name evidence="1" type="ORF">AB0887_05130</name>
</gene>
<dbReference type="Proteomes" id="UP001553843">
    <property type="component" value="Unassembled WGS sequence"/>
</dbReference>
<protein>
    <submittedName>
        <fullName evidence="1">Uncharacterized protein</fullName>
    </submittedName>
</protein>
<dbReference type="RefSeq" id="WP_359775035.1">
    <property type="nucleotide sequence ID" value="NZ_JBEYRR010000002.1"/>
</dbReference>
<organism evidence="1 2">
    <name type="scientific">Streptomyces huasconensis</name>
    <dbReference type="NCBI Taxonomy" id="1854574"/>
    <lineage>
        <taxon>Bacteria</taxon>
        <taxon>Bacillati</taxon>
        <taxon>Actinomycetota</taxon>
        <taxon>Actinomycetes</taxon>
        <taxon>Kitasatosporales</taxon>
        <taxon>Streptomycetaceae</taxon>
        <taxon>Streptomyces</taxon>
    </lineage>
</organism>
<accession>A0ABV3LPR3</accession>
<evidence type="ECO:0000313" key="1">
    <source>
        <dbReference type="EMBL" id="MEW2361345.1"/>
    </source>
</evidence>
<sequence length="155" mass="18147">MGFQLVQGQIQLNVIWEYGKDVVRVQRSEGDAPFEDVRTFPIPSDYRGKSRFVIAEGMRDHMRNVCRFMWRKEYGQEGVAEFDREWRLLAFPKGIKVREDTTFSGRLLGVVVGHVRRGSAREVEMRVTSRKNPHYKCGEIIRVEVTSPWLKSREV</sequence>
<dbReference type="EMBL" id="JBEYRS010000002">
    <property type="protein sequence ID" value="MEW2361345.1"/>
    <property type="molecule type" value="Genomic_DNA"/>
</dbReference>
<keyword evidence="2" id="KW-1185">Reference proteome</keyword>
<comment type="caution">
    <text evidence="1">The sequence shown here is derived from an EMBL/GenBank/DDBJ whole genome shotgun (WGS) entry which is preliminary data.</text>
</comment>
<reference evidence="1 2" key="1">
    <citation type="submission" date="2024-06" db="EMBL/GenBank/DDBJ databases">
        <title>The Natural Products Discovery Center: Release of the First 8490 Sequenced Strains for Exploring Actinobacteria Biosynthetic Diversity.</title>
        <authorList>
            <person name="Kalkreuter E."/>
            <person name="Kautsar S.A."/>
            <person name="Yang D."/>
            <person name="Bader C.D."/>
            <person name="Teijaro C.N."/>
            <person name="Fluegel L."/>
            <person name="Davis C.M."/>
            <person name="Simpson J.R."/>
            <person name="Lauterbach L."/>
            <person name="Steele A.D."/>
            <person name="Gui C."/>
            <person name="Meng S."/>
            <person name="Li G."/>
            <person name="Viehrig K."/>
            <person name="Ye F."/>
            <person name="Su P."/>
            <person name="Kiefer A.F."/>
            <person name="Nichols A."/>
            <person name="Cepeda A.J."/>
            <person name="Yan W."/>
            <person name="Fan B."/>
            <person name="Jiang Y."/>
            <person name="Adhikari A."/>
            <person name="Zheng C.-J."/>
            <person name="Schuster L."/>
            <person name="Cowan T.M."/>
            <person name="Smanski M.J."/>
            <person name="Chevrette M.G."/>
            <person name="De Carvalho L.P.S."/>
            <person name="Shen B."/>
        </authorList>
    </citation>
    <scope>NUCLEOTIDE SEQUENCE [LARGE SCALE GENOMIC DNA]</scope>
    <source>
        <strain evidence="1 2">NPDC047833</strain>
    </source>
</reference>
<proteinExistence type="predicted"/>